<dbReference type="GO" id="GO:0005634">
    <property type="term" value="C:nucleus"/>
    <property type="evidence" value="ECO:0007669"/>
    <property type="project" value="TreeGrafter"/>
</dbReference>
<dbReference type="Gene3D" id="1.10.3210.10">
    <property type="entry name" value="Hypothetical protein af1432"/>
    <property type="match status" value="1"/>
</dbReference>
<dbReference type="PROSITE" id="PS51831">
    <property type="entry name" value="HD"/>
    <property type="match status" value="1"/>
</dbReference>
<dbReference type="SUPFAM" id="SSF109604">
    <property type="entry name" value="HD-domain/PDEase-like"/>
    <property type="match status" value="1"/>
</dbReference>
<comment type="similarity">
    <text evidence="1">Belongs to the SAMHD1 family.</text>
</comment>
<organism evidence="3 4">
    <name type="scientific">Neogobius melanostomus</name>
    <name type="common">round goby</name>
    <dbReference type="NCBI Taxonomy" id="47308"/>
    <lineage>
        <taxon>Eukaryota</taxon>
        <taxon>Metazoa</taxon>
        <taxon>Chordata</taxon>
        <taxon>Craniata</taxon>
        <taxon>Vertebrata</taxon>
        <taxon>Euteleostomi</taxon>
        <taxon>Actinopterygii</taxon>
        <taxon>Neopterygii</taxon>
        <taxon>Teleostei</taxon>
        <taxon>Neoteleostei</taxon>
        <taxon>Acanthomorphata</taxon>
        <taxon>Gobiaria</taxon>
        <taxon>Gobiiformes</taxon>
        <taxon>Gobioidei</taxon>
        <taxon>Gobiidae</taxon>
        <taxon>Benthophilinae</taxon>
        <taxon>Neogobiini</taxon>
        <taxon>Neogobius</taxon>
    </lineage>
</organism>
<dbReference type="GO" id="GO:0008832">
    <property type="term" value="F:dGTPase activity"/>
    <property type="evidence" value="ECO:0007669"/>
    <property type="project" value="TreeGrafter"/>
</dbReference>
<accession>A0A8C6TAA8</accession>
<dbReference type="Pfam" id="PF01966">
    <property type="entry name" value="HD"/>
    <property type="match status" value="1"/>
</dbReference>
<name>A0A8C6TAA8_9GOBI</name>
<keyword evidence="4" id="KW-1185">Reference proteome</keyword>
<dbReference type="PANTHER" id="PTHR11373">
    <property type="entry name" value="DEOXYNUCLEOSIDE TRIPHOSPHATE TRIPHOSPHOHYDROLASE"/>
    <property type="match status" value="1"/>
</dbReference>
<dbReference type="GO" id="GO:0006203">
    <property type="term" value="P:dGTP catabolic process"/>
    <property type="evidence" value="ECO:0007669"/>
    <property type="project" value="TreeGrafter"/>
</dbReference>
<dbReference type="GO" id="GO:0045088">
    <property type="term" value="P:regulation of innate immune response"/>
    <property type="evidence" value="ECO:0007669"/>
    <property type="project" value="TreeGrafter"/>
</dbReference>
<dbReference type="Ensembl" id="ENSNMLT00000020921.1">
    <property type="protein sequence ID" value="ENSNMLP00000018599.1"/>
    <property type="gene ID" value="ENSNMLG00000012213.1"/>
</dbReference>
<dbReference type="Proteomes" id="UP000694523">
    <property type="component" value="Unplaced"/>
</dbReference>
<dbReference type="SMART" id="SM00471">
    <property type="entry name" value="HDc"/>
    <property type="match status" value="1"/>
</dbReference>
<reference evidence="3" key="2">
    <citation type="submission" date="2025-09" db="UniProtKB">
        <authorList>
            <consortium name="Ensembl"/>
        </authorList>
    </citation>
    <scope>IDENTIFICATION</scope>
</reference>
<dbReference type="PANTHER" id="PTHR11373:SF4">
    <property type="entry name" value="DEOXYNUCLEOSIDE TRIPHOSPHATE TRIPHOSPHOHYDROLASE SAMHD1"/>
    <property type="match status" value="1"/>
</dbReference>
<dbReference type="InterPro" id="IPR006674">
    <property type="entry name" value="HD_domain"/>
</dbReference>
<dbReference type="InterPro" id="IPR050135">
    <property type="entry name" value="dGTPase-like"/>
</dbReference>
<dbReference type="InterPro" id="IPR003607">
    <property type="entry name" value="HD/PDEase_dom"/>
</dbReference>
<feature type="domain" description="HD" evidence="2">
    <location>
        <begin position="122"/>
        <end position="273"/>
    </location>
</feature>
<dbReference type="AlphaFoldDB" id="A0A8C6TAA8"/>
<dbReference type="GO" id="GO:0051607">
    <property type="term" value="P:defense response to virus"/>
    <property type="evidence" value="ECO:0007669"/>
    <property type="project" value="TreeGrafter"/>
</dbReference>
<dbReference type="CDD" id="cd00077">
    <property type="entry name" value="HDc"/>
    <property type="match status" value="1"/>
</dbReference>
<protein>
    <recommendedName>
        <fullName evidence="2">HD domain-containing protein</fullName>
    </recommendedName>
</protein>
<reference evidence="3" key="1">
    <citation type="submission" date="2025-08" db="UniProtKB">
        <authorList>
            <consortium name="Ensembl"/>
        </authorList>
    </citation>
    <scope>IDENTIFICATION</scope>
</reference>
<evidence type="ECO:0000313" key="3">
    <source>
        <dbReference type="Ensembl" id="ENSNMLP00000018599.1"/>
    </source>
</evidence>
<evidence type="ECO:0000259" key="2">
    <source>
        <dbReference type="PROSITE" id="PS51831"/>
    </source>
</evidence>
<sequence length="455" mass="53150">CLVICQLYVSAAILDLVKKYITVISLYSANPILELCKNNKKTCIRRKQSITFVFKIKHSKFLLNLLKFRCVLLQVFHDPIHGHMEFDPILVKIIDTPQFQRLRNLKQLGGVYFVYPGASHNRFEHSLGVAHLAGQLVQNLKEKQPELKIDDRDVRCVEIAGLCHDLGHGPFSHMFDGMFIPKARPDRQWKHEEASVKMFEHMVQKLKDNGFDLLSELKKLNETNVGDDLEFIKEMINGPEKGHYKGRPSNKSFLYEIISNKRNGLDVDKFDYFARDCHHLGIKNSFDHRRFLHFARVCDVDGQLQICTRDKELSNIYEMFHTRSCLHRKAYQHKTNKIIELMITEALLKADPILKISKKIDDMDQYCKLSDCIFEEILYSSRNDLKEAREILEKVVSRELYRYLGKTKKEEMPKVTEISAFDFGMKEKNPMENLHFYSKSDKTKAFKIPSAQVRT</sequence>
<evidence type="ECO:0000313" key="4">
    <source>
        <dbReference type="Proteomes" id="UP000694523"/>
    </source>
</evidence>
<evidence type="ECO:0000256" key="1">
    <source>
        <dbReference type="ARBA" id="ARBA00005776"/>
    </source>
</evidence>
<dbReference type="FunFam" id="1.10.3210.10:FF:000017">
    <property type="entry name" value="Deoxynucleoside triphosphate triphosphohydrolase SAMHD1"/>
    <property type="match status" value="1"/>
</dbReference>
<proteinExistence type="inferred from homology"/>